<dbReference type="OrthoDB" id="6145874at2759"/>
<dbReference type="InterPro" id="IPR014716">
    <property type="entry name" value="Fibrinogen_a/b/g_C_1"/>
</dbReference>
<dbReference type="CDD" id="cd00087">
    <property type="entry name" value="FReD"/>
    <property type="match status" value="1"/>
</dbReference>
<dbReference type="Gene3D" id="3.90.215.10">
    <property type="entry name" value="Gamma Fibrinogen, chain A, domain 1"/>
    <property type="match status" value="1"/>
</dbReference>
<protein>
    <submittedName>
        <fullName evidence="4">Angiopoietin-related protein 7</fullName>
    </submittedName>
</protein>
<comment type="caution">
    <text evidence="4">The sequence shown here is derived from an EMBL/GenBank/DDBJ whole genome shotgun (WGS) entry which is preliminary data.</text>
</comment>
<dbReference type="Proteomes" id="UP001152320">
    <property type="component" value="Chromosome 13"/>
</dbReference>
<dbReference type="PANTHER" id="PTHR19143">
    <property type="entry name" value="FIBRINOGEN/TENASCIN/ANGIOPOEITIN"/>
    <property type="match status" value="1"/>
</dbReference>
<dbReference type="InterPro" id="IPR002181">
    <property type="entry name" value="Fibrinogen_a/b/g_C_dom"/>
</dbReference>
<evidence type="ECO:0000259" key="3">
    <source>
        <dbReference type="PROSITE" id="PS51406"/>
    </source>
</evidence>
<accession>A0A9Q1BPS7</accession>
<dbReference type="Pfam" id="PF00147">
    <property type="entry name" value="Fibrinogen_C"/>
    <property type="match status" value="1"/>
</dbReference>
<proteinExistence type="predicted"/>
<reference evidence="4" key="1">
    <citation type="submission" date="2021-10" db="EMBL/GenBank/DDBJ databases">
        <title>Tropical sea cucumber genome reveals ecological adaptation and Cuvierian tubules defense mechanism.</title>
        <authorList>
            <person name="Chen T."/>
        </authorList>
    </citation>
    <scope>NUCLEOTIDE SEQUENCE</scope>
    <source>
        <strain evidence="4">Nanhai2018</strain>
        <tissue evidence="4">Muscle</tissue>
    </source>
</reference>
<sequence>MALLSNGGVNLLVVIMAVSSVMAITWTGDGTQLHHQDGPRRDLVHSEEHEDGSCSYVLTVPKACSCNCRDEFETMIETYERRLRSLEAFVYRLTAEEDDSTLSSSFQLFQSLGSSTASSSEDYDVMIEDDVRPKIPSTTKTPQKVTTRIPTRPQTTERVREAFQPHGIDESDEQVDDTSPPPTAQDEEDSADSNEKEFTFPFVNFHMNTESEDDPQQDEKHVRVDGMSGSIVFSMEKIPSSTSEIEILPPIESVKELQIYDVEFPDLPEFDPIPPSGIELSLAALNDDNLKTTIINDEVDEEDNNAKEVLNSPQQLLKPKKHKKPAKESGEDIPEEEPPRPVPGFVEGMEDATGYAGEFNKPQWKKLESFLHTTKNETAKRKRPNGLKREPSCEGDGCMCLRNKGRSESGIYYVPNPPLSGKRGVLVEVFCDLENEDGGWTVIQRRQNGSANFYRNWHHYAHGFGYLDASFWIGNRMLHALTKRYNYEIRIEFTDWDGKFGFAEYDRFYVGPEEDNFRLSLGKFVAGNRGNAFSYHNDTFFSTYDRDNDRSPGQCAVLRQAGFWFKNCNKMNPNGRWIPFADASGLNGAVVTWGTWSRHLFTYCLRDFRMMIRPTSPIDSA</sequence>
<feature type="compositionally biased region" description="Basic and acidic residues" evidence="1">
    <location>
        <begin position="155"/>
        <end position="169"/>
    </location>
</feature>
<dbReference type="SMART" id="SM00186">
    <property type="entry name" value="FBG"/>
    <property type="match status" value="1"/>
</dbReference>
<dbReference type="InterPro" id="IPR050373">
    <property type="entry name" value="Fibrinogen_C-term_domain"/>
</dbReference>
<feature type="region of interest" description="Disordered" evidence="1">
    <location>
        <begin position="303"/>
        <end position="342"/>
    </location>
</feature>
<feature type="signal peptide" evidence="2">
    <location>
        <begin position="1"/>
        <end position="23"/>
    </location>
</feature>
<feature type="domain" description="Fibrinogen C-terminal" evidence="3">
    <location>
        <begin position="389"/>
        <end position="616"/>
    </location>
</feature>
<feature type="chain" id="PRO_5040295477" evidence="2">
    <location>
        <begin position="24"/>
        <end position="621"/>
    </location>
</feature>
<dbReference type="GO" id="GO:0005615">
    <property type="term" value="C:extracellular space"/>
    <property type="evidence" value="ECO:0007669"/>
    <property type="project" value="TreeGrafter"/>
</dbReference>
<keyword evidence="5" id="KW-1185">Reference proteome</keyword>
<evidence type="ECO:0000256" key="1">
    <source>
        <dbReference type="SAM" id="MobiDB-lite"/>
    </source>
</evidence>
<feature type="compositionally biased region" description="Polar residues" evidence="1">
    <location>
        <begin position="136"/>
        <end position="154"/>
    </location>
</feature>
<dbReference type="PANTHER" id="PTHR19143:SF327">
    <property type="entry name" value="FI21813P1-RELATED"/>
    <property type="match status" value="1"/>
</dbReference>
<keyword evidence="2" id="KW-0732">Signal</keyword>
<dbReference type="EMBL" id="JAIZAY010000013">
    <property type="protein sequence ID" value="KAJ8030444.1"/>
    <property type="molecule type" value="Genomic_DNA"/>
</dbReference>
<evidence type="ECO:0000256" key="2">
    <source>
        <dbReference type="SAM" id="SignalP"/>
    </source>
</evidence>
<feature type="region of interest" description="Disordered" evidence="1">
    <location>
        <begin position="130"/>
        <end position="194"/>
    </location>
</feature>
<organism evidence="4 5">
    <name type="scientific">Holothuria leucospilota</name>
    <name type="common">Black long sea cucumber</name>
    <name type="synonym">Mertensiothuria leucospilota</name>
    <dbReference type="NCBI Taxonomy" id="206669"/>
    <lineage>
        <taxon>Eukaryota</taxon>
        <taxon>Metazoa</taxon>
        <taxon>Echinodermata</taxon>
        <taxon>Eleutherozoa</taxon>
        <taxon>Echinozoa</taxon>
        <taxon>Holothuroidea</taxon>
        <taxon>Aspidochirotacea</taxon>
        <taxon>Aspidochirotida</taxon>
        <taxon>Holothuriidae</taxon>
        <taxon>Holothuria</taxon>
    </lineage>
</organism>
<gene>
    <name evidence="4" type="ORF">HOLleu_26877</name>
</gene>
<dbReference type="PROSITE" id="PS51406">
    <property type="entry name" value="FIBRINOGEN_C_2"/>
    <property type="match status" value="1"/>
</dbReference>
<dbReference type="SUPFAM" id="SSF56496">
    <property type="entry name" value="Fibrinogen C-terminal domain-like"/>
    <property type="match status" value="1"/>
</dbReference>
<name>A0A9Q1BPS7_HOLLE</name>
<dbReference type="AlphaFoldDB" id="A0A9Q1BPS7"/>
<evidence type="ECO:0000313" key="4">
    <source>
        <dbReference type="EMBL" id="KAJ8030444.1"/>
    </source>
</evidence>
<evidence type="ECO:0000313" key="5">
    <source>
        <dbReference type="Proteomes" id="UP001152320"/>
    </source>
</evidence>
<dbReference type="InterPro" id="IPR036056">
    <property type="entry name" value="Fibrinogen-like_C"/>
</dbReference>